<keyword evidence="2" id="KW-1185">Reference proteome</keyword>
<evidence type="ECO:0000313" key="1">
    <source>
        <dbReference type="EMBL" id="VVD27381.1"/>
    </source>
</evidence>
<dbReference type="KEGG" id="pdio:PDMSB3_0919"/>
<dbReference type="Proteomes" id="UP000325811">
    <property type="component" value="Chromosome I"/>
</dbReference>
<reference evidence="1 2" key="1">
    <citation type="submission" date="2019-08" db="EMBL/GenBank/DDBJ databases">
        <authorList>
            <person name="Herpell B J."/>
        </authorList>
    </citation>
    <scope>NUCLEOTIDE SEQUENCE [LARGE SCALE GENOMIC DNA]</scope>
    <source>
        <strain evidence="2">Msb3</strain>
    </source>
</reference>
<protein>
    <submittedName>
        <fullName evidence="1">Uncharacterized protein</fullName>
    </submittedName>
</protein>
<proteinExistence type="predicted"/>
<dbReference type="AlphaFoldDB" id="A0A5Q4Z834"/>
<dbReference type="EMBL" id="LR699553">
    <property type="protein sequence ID" value="VVD27381.1"/>
    <property type="molecule type" value="Genomic_DNA"/>
</dbReference>
<accession>A0A5Q4Z834</accession>
<name>A0A5Q4Z834_9BURK</name>
<sequence length="49" mass="5663">MDRTLLPSVVREVYNSFCANPLTAIYLRRVTDLSRLQHLFAIPAVIWDS</sequence>
<gene>
    <name evidence="1" type="ORF">PDMSB3_0919</name>
</gene>
<organism evidence="1 2">
    <name type="scientific">Paraburkholderia dioscoreae</name>
    <dbReference type="NCBI Taxonomy" id="2604047"/>
    <lineage>
        <taxon>Bacteria</taxon>
        <taxon>Pseudomonadati</taxon>
        <taxon>Pseudomonadota</taxon>
        <taxon>Betaproteobacteria</taxon>
        <taxon>Burkholderiales</taxon>
        <taxon>Burkholderiaceae</taxon>
        <taxon>Paraburkholderia</taxon>
    </lineage>
</organism>
<evidence type="ECO:0000313" key="2">
    <source>
        <dbReference type="Proteomes" id="UP000325811"/>
    </source>
</evidence>